<comment type="caution">
    <text evidence="1">The sequence shown here is derived from an EMBL/GenBank/DDBJ whole genome shotgun (WGS) entry which is preliminary data.</text>
</comment>
<evidence type="ECO:0000313" key="1">
    <source>
        <dbReference type="EMBL" id="TNN64088.1"/>
    </source>
</evidence>
<sequence length="72" mass="7775">MNNIHPAPSAFSDSAIYRISGRTSSHHHRREAGNNNILTGSSGGCNNMSCFLRRSVFTLQEPGRVVRAAGCT</sequence>
<gene>
    <name evidence="1" type="ORF">EYF80_025706</name>
</gene>
<evidence type="ECO:0000313" key="2">
    <source>
        <dbReference type="Proteomes" id="UP000314294"/>
    </source>
</evidence>
<reference evidence="1 2" key="1">
    <citation type="submission" date="2019-03" db="EMBL/GenBank/DDBJ databases">
        <title>First draft genome of Liparis tanakae, snailfish: a comprehensive survey of snailfish specific genes.</title>
        <authorList>
            <person name="Kim W."/>
            <person name="Song I."/>
            <person name="Jeong J.-H."/>
            <person name="Kim D."/>
            <person name="Kim S."/>
            <person name="Ryu S."/>
            <person name="Song J.Y."/>
            <person name="Lee S.K."/>
        </authorList>
    </citation>
    <scope>NUCLEOTIDE SEQUENCE [LARGE SCALE GENOMIC DNA]</scope>
    <source>
        <tissue evidence="1">Muscle</tissue>
    </source>
</reference>
<organism evidence="1 2">
    <name type="scientific">Liparis tanakae</name>
    <name type="common">Tanaka's snailfish</name>
    <dbReference type="NCBI Taxonomy" id="230148"/>
    <lineage>
        <taxon>Eukaryota</taxon>
        <taxon>Metazoa</taxon>
        <taxon>Chordata</taxon>
        <taxon>Craniata</taxon>
        <taxon>Vertebrata</taxon>
        <taxon>Euteleostomi</taxon>
        <taxon>Actinopterygii</taxon>
        <taxon>Neopterygii</taxon>
        <taxon>Teleostei</taxon>
        <taxon>Neoteleostei</taxon>
        <taxon>Acanthomorphata</taxon>
        <taxon>Eupercaria</taxon>
        <taxon>Perciformes</taxon>
        <taxon>Cottioidei</taxon>
        <taxon>Cottales</taxon>
        <taxon>Liparidae</taxon>
        <taxon>Liparis</taxon>
    </lineage>
</organism>
<proteinExistence type="predicted"/>
<keyword evidence="2" id="KW-1185">Reference proteome</keyword>
<dbReference type="EMBL" id="SRLO01000259">
    <property type="protein sequence ID" value="TNN64088.1"/>
    <property type="molecule type" value="Genomic_DNA"/>
</dbReference>
<name>A0A4Z2HDY3_9TELE</name>
<dbReference type="AlphaFoldDB" id="A0A4Z2HDY3"/>
<dbReference type="Proteomes" id="UP000314294">
    <property type="component" value="Unassembled WGS sequence"/>
</dbReference>
<protein>
    <submittedName>
        <fullName evidence="1">Uncharacterized protein</fullName>
    </submittedName>
</protein>
<accession>A0A4Z2HDY3</accession>